<evidence type="ECO:0000256" key="1">
    <source>
        <dbReference type="PROSITE-ProRule" id="PRU00169"/>
    </source>
</evidence>
<dbReference type="PANTHER" id="PTHR44520:SF2">
    <property type="entry name" value="RESPONSE REGULATOR RCP1"/>
    <property type="match status" value="1"/>
</dbReference>
<dbReference type="CDD" id="cd17557">
    <property type="entry name" value="REC_Rcp-like"/>
    <property type="match status" value="1"/>
</dbReference>
<evidence type="ECO:0000313" key="3">
    <source>
        <dbReference type="EMBL" id="MXV19186.1"/>
    </source>
</evidence>
<feature type="modified residue" description="4-aspartylphosphate" evidence="1">
    <location>
        <position position="60"/>
    </location>
</feature>
<dbReference type="Gene3D" id="3.40.50.2300">
    <property type="match status" value="1"/>
</dbReference>
<dbReference type="Pfam" id="PF00072">
    <property type="entry name" value="Response_reg"/>
    <property type="match status" value="1"/>
</dbReference>
<dbReference type="InterPro" id="IPR001789">
    <property type="entry name" value="Sig_transdc_resp-reg_receiver"/>
</dbReference>
<feature type="domain" description="Response regulatory" evidence="2">
    <location>
        <begin position="6"/>
        <end position="127"/>
    </location>
</feature>
<dbReference type="InterPro" id="IPR052893">
    <property type="entry name" value="TCS_response_regulator"/>
</dbReference>
<dbReference type="SUPFAM" id="SSF52172">
    <property type="entry name" value="CheY-like"/>
    <property type="match status" value="1"/>
</dbReference>
<dbReference type="PROSITE" id="PS50110">
    <property type="entry name" value="RESPONSE_REGULATORY"/>
    <property type="match status" value="1"/>
</dbReference>
<proteinExistence type="predicted"/>
<dbReference type="InterPro" id="IPR011006">
    <property type="entry name" value="CheY-like_superfamily"/>
</dbReference>
<protein>
    <submittedName>
        <fullName evidence="3">Response regulator</fullName>
    </submittedName>
</protein>
<organism evidence="3 4">
    <name type="scientific">Deinococcus xianganensis</name>
    <dbReference type="NCBI Taxonomy" id="1507289"/>
    <lineage>
        <taxon>Bacteria</taxon>
        <taxon>Thermotogati</taxon>
        <taxon>Deinococcota</taxon>
        <taxon>Deinococci</taxon>
        <taxon>Deinococcales</taxon>
        <taxon>Deinococcaceae</taxon>
        <taxon>Deinococcus</taxon>
    </lineage>
</organism>
<accession>A0A6I4YGT3</accession>
<dbReference type="RefSeq" id="WP_160977679.1">
    <property type="nucleotide sequence ID" value="NZ_WVHK01000015.1"/>
</dbReference>
<keyword evidence="4" id="KW-1185">Reference proteome</keyword>
<keyword evidence="1" id="KW-0597">Phosphoprotein</keyword>
<dbReference type="GO" id="GO:0000160">
    <property type="term" value="P:phosphorelay signal transduction system"/>
    <property type="evidence" value="ECO:0007669"/>
    <property type="project" value="InterPro"/>
</dbReference>
<name>A0A6I4YGT3_9DEIO</name>
<dbReference type="PANTHER" id="PTHR44520">
    <property type="entry name" value="RESPONSE REGULATOR RCP1-RELATED"/>
    <property type="match status" value="1"/>
</dbReference>
<evidence type="ECO:0000259" key="2">
    <source>
        <dbReference type="PROSITE" id="PS50110"/>
    </source>
</evidence>
<comment type="caution">
    <text evidence="3">The sequence shown here is derived from an EMBL/GenBank/DDBJ whole genome shotgun (WGS) entry which is preliminary data.</text>
</comment>
<dbReference type="Proteomes" id="UP000430519">
    <property type="component" value="Unassembled WGS sequence"/>
</dbReference>
<evidence type="ECO:0000313" key="4">
    <source>
        <dbReference type="Proteomes" id="UP000430519"/>
    </source>
</evidence>
<sequence length="143" mass="16061">MTIPLRLLLADDNLPDQMLAEVAFESQDLPVDVTYCVNGQEVMETLLAAETVKPDVVVLDLNMPVMDGHETLRRIRAHPALQHYPVAILTSLRSADDIQRAYAQHASVYMIKALDLEQFTRQMAAFVEFYSCCRFSPSLPAAH</sequence>
<dbReference type="SMART" id="SM00448">
    <property type="entry name" value="REC"/>
    <property type="match status" value="1"/>
</dbReference>
<reference evidence="3 4" key="1">
    <citation type="submission" date="2019-11" db="EMBL/GenBank/DDBJ databases">
        <title>Genome sequence of Deinococcus xianganensis Y35, AI-2 producing algicidal bacterium, isolated from lake water.</title>
        <authorList>
            <person name="Li Y."/>
        </authorList>
    </citation>
    <scope>NUCLEOTIDE SEQUENCE [LARGE SCALE GENOMIC DNA]</scope>
    <source>
        <strain evidence="3 4">Y35</strain>
    </source>
</reference>
<dbReference type="EMBL" id="WVHK01000015">
    <property type="protein sequence ID" value="MXV19186.1"/>
    <property type="molecule type" value="Genomic_DNA"/>
</dbReference>
<dbReference type="AlphaFoldDB" id="A0A6I4YGT3"/>
<gene>
    <name evidence="3" type="ORF">GLX28_06010</name>
</gene>